<dbReference type="SUPFAM" id="SSF55729">
    <property type="entry name" value="Acyl-CoA N-acyltransferases (Nat)"/>
    <property type="match status" value="1"/>
</dbReference>
<proteinExistence type="predicted"/>
<dbReference type="Gene3D" id="3.40.630.30">
    <property type="match status" value="1"/>
</dbReference>
<dbReference type="Proteomes" id="UP000245890">
    <property type="component" value="Unassembled WGS sequence"/>
</dbReference>
<reference evidence="2 3" key="1">
    <citation type="submission" date="2018-05" db="EMBL/GenBank/DDBJ databases">
        <title>Description of Sphingomonas pokkalii sp nov, isolated from the rhizosphere of saline tolerant pokkali rice and its draft genome analysis.</title>
        <authorList>
            <person name="Menon R."/>
            <person name="Kumari S."/>
            <person name="Rameshkumar N."/>
        </authorList>
    </citation>
    <scope>NUCLEOTIDE SEQUENCE [LARGE SCALE GENOMIC DNA]</scope>
    <source>
        <strain evidence="2 3">L3B27</strain>
    </source>
</reference>
<accession>A0A2U0SE78</accession>
<protein>
    <submittedName>
        <fullName evidence="2">GNAT family N-acetyltransferase</fullName>
    </submittedName>
</protein>
<dbReference type="OrthoDB" id="359414at2"/>
<dbReference type="PROSITE" id="PS51186">
    <property type="entry name" value="GNAT"/>
    <property type="match status" value="1"/>
</dbReference>
<evidence type="ECO:0000259" key="1">
    <source>
        <dbReference type="PROSITE" id="PS51186"/>
    </source>
</evidence>
<dbReference type="Pfam" id="PF00583">
    <property type="entry name" value="Acetyltransf_1"/>
    <property type="match status" value="1"/>
</dbReference>
<dbReference type="CDD" id="cd04301">
    <property type="entry name" value="NAT_SF"/>
    <property type="match status" value="1"/>
</dbReference>
<comment type="caution">
    <text evidence="2">The sequence shown here is derived from an EMBL/GenBank/DDBJ whole genome shotgun (WGS) entry which is preliminary data.</text>
</comment>
<sequence length="173" mass="18816">MYERLHKLIVRPLAPMDLPAALRIQAECYPAFLREDEAAFASRLQIAATYCLAAFKGDALIAYLLAHGWAREAPPSVGTILPPAAPRDVLFLHDLAVSALGRGSGIGAHLVERALRQAARDGIAEAELIAVEGAAAYWQRLGFTEPIVTSTLATKVAGYGPRARWMRRDIRTL</sequence>
<evidence type="ECO:0000313" key="2">
    <source>
        <dbReference type="EMBL" id="PVX29594.1"/>
    </source>
</evidence>
<organism evidence="2 3">
    <name type="scientific">Sphingomonas pokkalii</name>
    <dbReference type="NCBI Taxonomy" id="2175090"/>
    <lineage>
        <taxon>Bacteria</taxon>
        <taxon>Pseudomonadati</taxon>
        <taxon>Pseudomonadota</taxon>
        <taxon>Alphaproteobacteria</taxon>
        <taxon>Sphingomonadales</taxon>
        <taxon>Sphingomonadaceae</taxon>
        <taxon>Sphingomonas</taxon>
    </lineage>
</organism>
<dbReference type="EMBL" id="QENQ01000001">
    <property type="protein sequence ID" value="PVX29594.1"/>
    <property type="molecule type" value="Genomic_DNA"/>
</dbReference>
<dbReference type="GO" id="GO:0016747">
    <property type="term" value="F:acyltransferase activity, transferring groups other than amino-acyl groups"/>
    <property type="evidence" value="ECO:0007669"/>
    <property type="project" value="InterPro"/>
</dbReference>
<dbReference type="InterPro" id="IPR000182">
    <property type="entry name" value="GNAT_dom"/>
</dbReference>
<keyword evidence="2" id="KW-0808">Transferase</keyword>
<name>A0A2U0SE78_9SPHN</name>
<dbReference type="RefSeq" id="WP_116469029.1">
    <property type="nucleotide sequence ID" value="NZ_QENQ01000001.1"/>
</dbReference>
<feature type="domain" description="N-acetyltransferase" evidence="1">
    <location>
        <begin position="8"/>
        <end position="171"/>
    </location>
</feature>
<keyword evidence="3" id="KW-1185">Reference proteome</keyword>
<evidence type="ECO:0000313" key="3">
    <source>
        <dbReference type="Proteomes" id="UP000245890"/>
    </source>
</evidence>
<dbReference type="AlphaFoldDB" id="A0A2U0SE78"/>
<dbReference type="InterPro" id="IPR016181">
    <property type="entry name" value="Acyl_CoA_acyltransferase"/>
</dbReference>
<gene>
    <name evidence="2" type="ORF">DD559_09895</name>
</gene>